<dbReference type="SUPFAM" id="SSF55920">
    <property type="entry name" value="Creatinase/aminopeptidase"/>
    <property type="match status" value="1"/>
</dbReference>
<comment type="caution">
    <text evidence="3">The sequence shown here is derived from an EMBL/GenBank/DDBJ whole genome shotgun (WGS) entry which is preliminary data.</text>
</comment>
<feature type="domain" description="Peptidase M24" evidence="1">
    <location>
        <begin position="137"/>
        <end position="340"/>
    </location>
</feature>
<keyword evidence="4" id="KW-1185">Reference proteome</keyword>
<evidence type="ECO:0000259" key="1">
    <source>
        <dbReference type="Pfam" id="PF00557"/>
    </source>
</evidence>
<dbReference type="AlphaFoldDB" id="A0A397RPA3"/>
<protein>
    <submittedName>
        <fullName evidence="3">Xaa-Pro dipeptidase</fullName>
    </submittedName>
</protein>
<dbReference type="FunCoup" id="A0A397RPA3">
    <property type="interactions" value="257"/>
</dbReference>
<reference evidence="3 4" key="1">
    <citation type="submission" date="2018-08" db="EMBL/GenBank/DDBJ databases">
        <title>Genomic Encyclopedia of Archaeal and Bacterial Type Strains, Phase II (KMG-II): from individual species to whole genera.</title>
        <authorList>
            <person name="Goeker M."/>
        </authorList>
    </citation>
    <scope>NUCLEOTIDE SEQUENCE [LARGE SCALE GENOMIC DNA]</scope>
    <source>
        <strain evidence="3 4">ATCC 27112</strain>
    </source>
</reference>
<dbReference type="InterPro" id="IPR000587">
    <property type="entry name" value="Creatinase_N"/>
</dbReference>
<dbReference type="CDD" id="cd01092">
    <property type="entry name" value="APP-like"/>
    <property type="match status" value="1"/>
</dbReference>
<evidence type="ECO:0000259" key="2">
    <source>
        <dbReference type="Pfam" id="PF01321"/>
    </source>
</evidence>
<dbReference type="Pfam" id="PF00557">
    <property type="entry name" value="Peptidase_M24"/>
    <property type="match status" value="1"/>
</dbReference>
<dbReference type="RefSeq" id="WP_119016528.1">
    <property type="nucleotide sequence ID" value="NZ_QXEV01000017.1"/>
</dbReference>
<dbReference type="InterPro" id="IPR050659">
    <property type="entry name" value="Peptidase_M24B"/>
</dbReference>
<dbReference type="InterPro" id="IPR029149">
    <property type="entry name" value="Creatin/AminoP/Spt16_N"/>
</dbReference>
<dbReference type="Pfam" id="PF01321">
    <property type="entry name" value="Creatinase_N"/>
    <property type="match status" value="1"/>
</dbReference>
<accession>A0A397RPA3</accession>
<evidence type="ECO:0000313" key="3">
    <source>
        <dbReference type="EMBL" id="RIA75508.1"/>
    </source>
</evidence>
<dbReference type="Proteomes" id="UP000266506">
    <property type="component" value="Unassembled WGS sequence"/>
</dbReference>
<evidence type="ECO:0000313" key="4">
    <source>
        <dbReference type="Proteomes" id="UP000266506"/>
    </source>
</evidence>
<feature type="domain" description="Creatinase N-terminal" evidence="2">
    <location>
        <begin position="5"/>
        <end position="116"/>
    </location>
</feature>
<dbReference type="PANTHER" id="PTHR46112:SF3">
    <property type="entry name" value="AMINOPEPTIDASE YPDF"/>
    <property type="match status" value="1"/>
</dbReference>
<dbReference type="InParanoid" id="A0A397RPA3"/>
<sequence>MFLNRLENVYKIMEQEGLSQTIVSDKNALFYLYGKWFNVGERMIALLLRIDETPILVLNDLFSFEDKDTKIVYFNDKESGPDKLLPYIIHHKALGIDKFFPSRFLISLMNLHAASAFKTCMAIDYARFVKDMDEQKLMIESSHINDLCMEDFKCALRIGMSEKEMQEECYKIYKKHGIDRVSFTPIVAFKATAADPHHEPDDKTILEAGDMVLFDVGGVYKDYCSDMTRVFFTAEPTAFQREIYNLVRRANEEAIKHIKPGVALKDIDKIARDIIDSAGYGEYFNHRLGHFIGIEDHDFGDVSLSSDIIAKPGMIFSIEPGIYIKDKIGVRIEDLVMVTKTGVKVLNEYPKDIQVLDLK</sequence>
<dbReference type="InterPro" id="IPR036005">
    <property type="entry name" value="Creatinase/aminopeptidase-like"/>
</dbReference>
<gene>
    <name evidence="3" type="ORF">EI71_01402</name>
</gene>
<dbReference type="InterPro" id="IPR000994">
    <property type="entry name" value="Pept_M24"/>
</dbReference>
<proteinExistence type="predicted"/>
<name>A0A397RPA3_9MOLU</name>
<dbReference type="SUPFAM" id="SSF53092">
    <property type="entry name" value="Creatinase/prolidase N-terminal domain"/>
    <property type="match status" value="1"/>
</dbReference>
<dbReference type="EMBL" id="QXEV01000017">
    <property type="protein sequence ID" value="RIA75508.1"/>
    <property type="molecule type" value="Genomic_DNA"/>
</dbReference>
<dbReference type="PANTHER" id="PTHR46112">
    <property type="entry name" value="AMINOPEPTIDASE"/>
    <property type="match status" value="1"/>
</dbReference>
<dbReference type="Gene3D" id="3.40.350.10">
    <property type="entry name" value="Creatinase/prolidase N-terminal domain"/>
    <property type="match status" value="1"/>
</dbReference>
<dbReference type="OrthoDB" id="9806388at2"/>
<dbReference type="Gene3D" id="3.90.230.10">
    <property type="entry name" value="Creatinase/methionine aminopeptidase superfamily"/>
    <property type="match status" value="1"/>
</dbReference>
<organism evidence="3 4">
    <name type="scientific">Anaeroplasma bactoclasticum</name>
    <dbReference type="NCBI Taxonomy" id="2088"/>
    <lineage>
        <taxon>Bacteria</taxon>
        <taxon>Bacillati</taxon>
        <taxon>Mycoplasmatota</taxon>
        <taxon>Mollicutes</taxon>
        <taxon>Anaeroplasmatales</taxon>
        <taxon>Anaeroplasmataceae</taxon>
        <taxon>Anaeroplasma</taxon>
    </lineage>
</organism>